<comment type="subcellular location">
    <subcellularLocation>
        <location evidence="1">Cell membrane</location>
        <topology evidence="1">Multi-pass membrane protein</topology>
    </subcellularLocation>
</comment>
<dbReference type="Pfam" id="PF02592">
    <property type="entry name" value="Vut_1"/>
    <property type="match status" value="1"/>
</dbReference>
<feature type="transmembrane region" description="Helical" evidence="1">
    <location>
        <begin position="187"/>
        <end position="207"/>
    </location>
</feature>
<dbReference type="Proteomes" id="UP000609064">
    <property type="component" value="Unassembled WGS sequence"/>
</dbReference>
<feature type="transmembrane region" description="Helical" evidence="1">
    <location>
        <begin position="219"/>
        <end position="239"/>
    </location>
</feature>
<keyword evidence="3" id="KW-1185">Reference proteome</keyword>
<dbReference type="NCBIfam" id="TIGR00697">
    <property type="entry name" value="queuosine precursor transporter"/>
    <property type="match status" value="1"/>
</dbReference>
<dbReference type="EMBL" id="BMKK01000004">
    <property type="protein sequence ID" value="GGD57288.1"/>
    <property type="molecule type" value="Genomic_DNA"/>
</dbReference>
<feature type="transmembrane region" description="Helical" evidence="1">
    <location>
        <begin position="12"/>
        <end position="35"/>
    </location>
</feature>
<reference evidence="2" key="2">
    <citation type="submission" date="2020-09" db="EMBL/GenBank/DDBJ databases">
        <authorList>
            <person name="Sun Q."/>
            <person name="Zhou Y."/>
        </authorList>
    </citation>
    <scope>NUCLEOTIDE SEQUENCE</scope>
    <source>
        <strain evidence="2">CGMCC 1.15958</strain>
    </source>
</reference>
<feature type="transmembrane region" description="Helical" evidence="1">
    <location>
        <begin position="88"/>
        <end position="109"/>
    </location>
</feature>
<dbReference type="AlphaFoldDB" id="A0A916YS05"/>
<protein>
    <recommendedName>
        <fullName evidence="1">Probable queuosine precursor transporter</fullName>
        <shortName evidence="1">Q precursor transporter</shortName>
    </recommendedName>
</protein>
<keyword evidence="1" id="KW-0812">Transmembrane</keyword>
<keyword evidence="1" id="KW-0472">Membrane</keyword>
<evidence type="ECO:0000256" key="1">
    <source>
        <dbReference type="HAMAP-Rule" id="MF_02088"/>
    </source>
</evidence>
<dbReference type="GO" id="GO:0005886">
    <property type="term" value="C:plasma membrane"/>
    <property type="evidence" value="ECO:0007669"/>
    <property type="project" value="UniProtKB-SubCell"/>
</dbReference>
<dbReference type="InterPro" id="IPR003744">
    <property type="entry name" value="YhhQ"/>
</dbReference>
<dbReference type="PANTHER" id="PTHR34300">
    <property type="entry name" value="QUEUOSINE PRECURSOR TRANSPORTER-RELATED"/>
    <property type="match status" value="1"/>
</dbReference>
<accession>A0A916YS05</accession>
<dbReference type="RefSeq" id="WP_188766099.1">
    <property type="nucleotide sequence ID" value="NZ_BMKK01000004.1"/>
</dbReference>
<feature type="transmembrane region" description="Helical" evidence="1">
    <location>
        <begin position="55"/>
        <end position="76"/>
    </location>
</feature>
<evidence type="ECO:0000313" key="2">
    <source>
        <dbReference type="EMBL" id="GGD57288.1"/>
    </source>
</evidence>
<proteinExistence type="inferred from homology"/>
<feature type="transmembrane region" description="Helical" evidence="1">
    <location>
        <begin position="144"/>
        <end position="166"/>
    </location>
</feature>
<keyword evidence="1" id="KW-0813">Transport</keyword>
<comment type="function">
    <text evidence="1">Involved in the import of queuosine (Q) precursors, required for Q precursor salvage.</text>
</comment>
<comment type="similarity">
    <text evidence="1">Belongs to the vitamin uptake transporter (VUT/ECF) (TC 2.A.88) family. Q precursor transporter subfamily.</text>
</comment>
<evidence type="ECO:0000313" key="3">
    <source>
        <dbReference type="Proteomes" id="UP000609064"/>
    </source>
</evidence>
<keyword evidence="1" id="KW-1133">Transmembrane helix</keyword>
<sequence length="260" mass="29077">MSDSIKTKKQTLYLVLCGIFLTNAVVAEVIGAKIFSVEATLGIAPLQIPLFGQKFNFNMSAGVLNWPFVFITSDIINEYFGRSGVKKISYLTAILIAYAFIIIYVSTIVSPADFWVNHNNKDKAGNFLNIDDAYGIIFRQGLGIILGSITAFLVGQILDATVFHWLRKYTNNKMIWLRATGSTLVSQLIDSFVVVFIAFYVFGNWTITEVVTTGTNNYIYKFVVAILLTPLIYLAHSIIDKYLGKEHAHQIIDEATFTPM</sequence>
<keyword evidence="1" id="KW-1003">Cell membrane</keyword>
<dbReference type="GO" id="GO:0022857">
    <property type="term" value="F:transmembrane transporter activity"/>
    <property type="evidence" value="ECO:0007669"/>
    <property type="project" value="UniProtKB-UniRule"/>
</dbReference>
<dbReference type="PANTHER" id="PTHR34300:SF2">
    <property type="entry name" value="QUEUOSINE PRECURSOR TRANSPORTER-RELATED"/>
    <property type="match status" value="1"/>
</dbReference>
<comment type="caution">
    <text evidence="2">The sequence shown here is derived from an EMBL/GenBank/DDBJ whole genome shotgun (WGS) entry which is preliminary data.</text>
</comment>
<reference evidence="2" key="1">
    <citation type="journal article" date="2014" name="Int. J. Syst. Evol. Microbiol.">
        <title>Complete genome sequence of Corynebacterium casei LMG S-19264T (=DSM 44701T), isolated from a smear-ripened cheese.</title>
        <authorList>
            <consortium name="US DOE Joint Genome Institute (JGI-PGF)"/>
            <person name="Walter F."/>
            <person name="Albersmeier A."/>
            <person name="Kalinowski J."/>
            <person name="Ruckert C."/>
        </authorList>
    </citation>
    <scope>NUCLEOTIDE SEQUENCE</scope>
    <source>
        <strain evidence="2">CGMCC 1.15958</strain>
    </source>
</reference>
<organism evidence="2 3">
    <name type="scientific">Emticicia aquatilis</name>
    <dbReference type="NCBI Taxonomy" id="1537369"/>
    <lineage>
        <taxon>Bacteria</taxon>
        <taxon>Pseudomonadati</taxon>
        <taxon>Bacteroidota</taxon>
        <taxon>Cytophagia</taxon>
        <taxon>Cytophagales</taxon>
        <taxon>Leadbetterellaceae</taxon>
        <taxon>Emticicia</taxon>
    </lineage>
</organism>
<name>A0A916YS05_9BACT</name>
<gene>
    <name evidence="2" type="ORF">GCM10011514_21690</name>
</gene>
<dbReference type="HAMAP" id="MF_02088">
    <property type="entry name" value="Q_prec_transport"/>
    <property type="match status" value="1"/>
</dbReference>